<evidence type="ECO:0000313" key="1">
    <source>
        <dbReference type="EMBL" id="KAF5191577.1"/>
    </source>
</evidence>
<proteinExistence type="predicted"/>
<gene>
    <name evidence="1" type="ORF">FRX31_018837</name>
</gene>
<dbReference type="OrthoDB" id="1934719at2759"/>
<keyword evidence="2" id="KW-1185">Reference proteome</keyword>
<name>A0A7J6W3P6_THATH</name>
<organism evidence="1 2">
    <name type="scientific">Thalictrum thalictroides</name>
    <name type="common">Rue-anemone</name>
    <name type="synonym">Anemone thalictroides</name>
    <dbReference type="NCBI Taxonomy" id="46969"/>
    <lineage>
        <taxon>Eukaryota</taxon>
        <taxon>Viridiplantae</taxon>
        <taxon>Streptophyta</taxon>
        <taxon>Embryophyta</taxon>
        <taxon>Tracheophyta</taxon>
        <taxon>Spermatophyta</taxon>
        <taxon>Magnoliopsida</taxon>
        <taxon>Ranunculales</taxon>
        <taxon>Ranunculaceae</taxon>
        <taxon>Thalictroideae</taxon>
        <taxon>Thalictrum</taxon>
    </lineage>
</organism>
<sequence>MRRRVNTINSQVVDEVEITEPIEIEKHVIEFYETLYGEDYLAKPKVDGVEVAHLSENQDLDMERPITEDEVCFAIRDLRRDIVVGLDGFPMAVLNRCWSTFKEDIMFLVKEFEVTGFLDWRLKYG</sequence>
<evidence type="ECO:0000313" key="2">
    <source>
        <dbReference type="Proteomes" id="UP000554482"/>
    </source>
</evidence>
<accession>A0A7J6W3P6</accession>
<reference evidence="1 2" key="1">
    <citation type="submission" date="2020-06" db="EMBL/GenBank/DDBJ databases">
        <title>Transcriptomic and genomic resources for Thalictrum thalictroides and T. hernandezii: Facilitating candidate gene discovery in an emerging model plant lineage.</title>
        <authorList>
            <person name="Arias T."/>
            <person name="Riano-Pachon D.M."/>
            <person name="Di Stilio V.S."/>
        </authorList>
    </citation>
    <scope>NUCLEOTIDE SEQUENCE [LARGE SCALE GENOMIC DNA]</scope>
    <source>
        <strain evidence="2">cv. WT478/WT964</strain>
        <tissue evidence="1">Leaves</tissue>
    </source>
</reference>
<comment type="caution">
    <text evidence="1">The sequence shown here is derived from an EMBL/GenBank/DDBJ whole genome shotgun (WGS) entry which is preliminary data.</text>
</comment>
<protein>
    <submittedName>
        <fullName evidence="1">Uncharacterized protein</fullName>
    </submittedName>
</protein>
<dbReference type="Proteomes" id="UP000554482">
    <property type="component" value="Unassembled WGS sequence"/>
</dbReference>
<dbReference type="AlphaFoldDB" id="A0A7J6W3P6"/>
<dbReference type="EMBL" id="JABWDY010022660">
    <property type="protein sequence ID" value="KAF5191577.1"/>
    <property type="molecule type" value="Genomic_DNA"/>
</dbReference>